<dbReference type="Proteomes" id="UP000007319">
    <property type="component" value="Chromosome"/>
</dbReference>
<evidence type="ECO:0000313" key="3">
    <source>
        <dbReference type="Proteomes" id="UP000007319"/>
    </source>
</evidence>
<protein>
    <submittedName>
        <fullName evidence="2">Uncharacterized protein</fullName>
    </submittedName>
</protein>
<keyword evidence="3" id="KW-1185">Reference proteome</keyword>
<evidence type="ECO:0000313" key="2">
    <source>
        <dbReference type="EMBL" id="CCC99272.1"/>
    </source>
</evidence>
<dbReference type="EMBL" id="HE577327">
    <property type="protein sequence ID" value="CCC99272.1"/>
    <property type="molecule type" value="Genomic_DNA"/>
</dbReference>
<evidence type="ECO:0000256" key="1">
    <source>
        <dbReference type="SAM" id="MobiDB-lite"/>
    </source>
</evidence>
<proteinExistence type="predicted"/>
<accession>A0A9P1NMY9</accession>
<gene>
    <name evidence="2" type="ORF">AZOBR_190017</name>
</gene>
<feature type="compositionally biased region" description="Low complexity" evidence="1">
    <location>
        <begin position="18"/>
        <end position="35"/>
    </location>
</feature>
<dbReference type="KEGG" id="abs:AZOBR_190017"/>
<dbReference type="AlphaFoldDB" id="A0A9P1NMY9"/>
<reference evidence="2 3" key="1">
    <citation type="journal article" date="2011" name="PLoS Genet.">
        <title>Azospirillum genomes reveal transition of bacteria from aquatic to terrestrial environments.</title>
        <authorList>
            <person name="Wisniewski-Dye F."/>
            <person name="Borziak K."/>
            <person name="Khalsa-Moyers G."/>
            <person name="Alexandre G."/>
            <person name="Sukharnikov L.O."/>
            <person name="Wuichet K."/>
            <person name="Hurst G.B."/>
            <person name="McDonald W.H."/>
            <person name="Robertson J.S."/>
            <person name="Barbe V."/>
            <person name="Calteau A."/>
            <person name="Rouy Z."/>
            <person name="Mangenot S."/>
            <person name="Prigent-Combaret C."/>
            <person name="Normand P."/>
            <person name="Boyer M."/>
            <person name="Siguier P."/>
            <person name="Dessaux Y."/>
            <person name="Elmerich C."/>
            <person name="Condemine G."/>
            <person name="Krishnen G."/>
            <person name="Kennedy I."/>
            <person name="Paterson A.H."/>
            <person name="Gonzalez V."/>
            <person name="Mavingui P."/>
            <person name="Zhulin I.B."/>
        </authorList>
    </citation>
    <scope>NUCLEOTIDE SEQUENCE [LARGE SCALE GENOMIC DNA]</scope>
    <source>
        <strain evidence="2 3">Sp245</strain>
    </source>
</reference>
<organism evidence="2 3">
    <name type="scientific">Azospirillum baldaniorum</name>
    <dbReference type="NCBI Taxonomy" id="1064539"/>
    <lineage>
        <taxon>Bacteria</taxon>
        <taxon>Pseudomonadati</taxon>
        <taxon>Pseudomonadota</taxon>
        <taxon>Alphaproteobacteria</taxon>
        <taxon>Rhodospirillales</taxon>
        <taxon>Azospirillaceae</taxon>
        <taxon>Azospirillum</taxon>
    </lineage>
</organism>
<sequence>MWWGWMIGRYAKGGATEPSSSTWSTTALPTSSPTARPTRWLPGCASILGSRWSHATEVADRWHLLANTGEMVQRWLVGVCGRLRRLPPIPGDAPPVPGQRTHAFPRSRTDLRLVSLDRVDVWESKKLTARKYGGIPPLLKP</sequence>
<name>A0A9P1NMY9_9PROT</name>
<feature type="region of interest" description="Disordered" evidence="1">
    <location>
        <begin position="14"/>
        <end position="35"/>
    </location>
</feature>